<dbReference type="InterPro" id="IPR052552">
    <property type="entry name" value="YeaO-like"/>
</dbReference>
<evidence type="ECO:0008006" key="3">
    <source>
        <dbReference type="Google" id="ProtNLM"/>
    </source>
</evidence>
<dbReference type="Proteomes" id="UP001628078">
    <property type="component" value="Unassembled WGS sequence"/>
</dbReference>
<keyword evidence="2" id="KW-1185">Reference proteome</keyword>
<dbReference type="Pfam" id="PF22752">
    <property type="entry name" value="DUF488-N3i"/>
    <property type="match status" value="1"/>
</dbReference>
<evidence type="ECO:0000313" key="2">
    <source>
        <dbReference type="Proteomes" id="UP001628078"/>
    </source>
</evidence>
<gene>
    <name evidence="1" type="ORF">JCM31185_03870</name>
</gene>
<protein>
    <recommendedName>
        <fullName evidence="3">DUF488 domain-containing protein</fullName>
    </recommendedName>
</protein>
<name>A0ABQ5JLK9_9LACO</name>
<evidence type="ECO:0000313" key="1">
    <source>
        <dbReference type="EMBL" id="GKT05098.1"/>
    </source>
</evidence>
<dbReference type="PANTHER" id="PTHR36849:SF1">
    <property type="entry name" value="CYTOPLASMIC PROTEIN"/>
    <property type="match status" value="1"/>
</dbReference>
<sequence>MLSIKRIYAPISADDGERIFVDRLWARGISKEKAKLTDWVKTIAPSTEVRQRFGHDPGGFPTFKQAYDTELDENPQTPAFIERIKAGLGRGNVTLVYGAKDEQHNNAVVLLTYLQDHLTK</sequence>
<proteinExistence type="predicted"/>
<organism evidence="1 2">
    <name type="scientific">Furfurilactobacillus curtus</name>
    <dbReference type="NCBI Taxonomy" id="1746200"/>
    <lineage>
        <taxon>Bacteria</taxon>
        <taxon>Bacillati</taxon>
        <taxon>Bacillota</taxon>
        <taxon>Bacilli</taxon>
        <taxon>Lactobacillales</taxon>
        <taxon>Lactobacillaceae</taxon>
        <taxon>Furfurilactobacillus</taxon>
    </lineage>
</organism>
<dbReference type="PANTHER" id="PTHR36849">
    <property type="entry name" value="CYTOPLASMIC PROTEIN-RELATED"/>
    <property type="match status" value="1"/>
</dbReference>
<reference evidence="1 2" key="1">
    <citation type="submission" date="2022-03" db="EMBL/GenBank/DDBJ databases">
        <title>Draft genome sequence of Furfurilactobacillus curtus JCM 31185.</title>
        <authorList>
            <person name="Suzuki S."/>
            <person name="Endo A."/>
            <person name="Kajikawa A."/>
        </authorList>
    </citation>
    <scope>NUCLEOTIDE SEQUENCE [LARGE SCALE GENOMIC DNA]</scope>
    <source>
        <strain evidence="1 2">JCM 31185</strain>
    </source>
</reference>
<accession>A0ABQ5JLK9</accession>
<dbReference type="EMBL" id="BQXO01000001">
    <property type="protein sequence ID" value="GKT05098.1"/>
    <property type="molecule type" value="Genomic_DNA"/>
</dbReference>
<comment type="caution">
    <text evidence="1">The sequence shown here is derived from an EMBL/GenBank/DDBJ whole genome shotgun (WGS) entry which is preliminary data.</text>
</comment>